<name>A0ABV9NTI5_9BACI</name>
<dbReference type="RefSeq" id="WP_377907986.1">
    <property type="nucleotide sequence ID" value="NZ_JBHSGK010000003.1"/>
</dbReference>
<evidence type="ECO:0000313" key="2">
    <source>
        <dbReference type="Proteomes" id="UP001595896"/>
    </source>
</evidence>
<dbReference type="EMBL" id="JBHSGK010000003">
    <property type="protein sequence ID" value="MFC4735360.1"/>
    <property type="molecule type" value="Genomic_DNA"/>
</dbReference>
<gene>
    <name evidence="1" type="ORF">ACFO4L_02065</name>
</gene>
<organism evidence="1 2">
    <name type="scientific">Bacillus daqingensis</name>
    <dbReference type="NCBI Taxonomy" id="872396"/>
    <lineage>
        <taxon>Bacteria</taxon>
        <taxon>Bacillati</taxon>
        <taxon>Bacillota</taxon>
        <taxon>Bacilli</taxon>
        <taxon>Bacillales</taxon>
        <taxon>Bacillaceae</taxon>
        <taxon>Bacillus</taxon>
    </lineage>
</organism>
<keyword evidence="2" id="KW-1185">Reference proteome</keyword>
<accession>A0ABV9NTI5</accession>
<dbReference type="Proteomes" id="UP001595896">
    <property type="component" value="Unassembled WGS sequence"/>
</dbReference>
<reference evidence="2" key="1">
    <citation type="journal article" date="2019" name="Int. J. Syst. Evol. Microbiol.">
        <title>The Global Catalogue of Microorganisms (GCM) 10K type strain sequencing project: providing services to taxonomists for standard genome sequencing and annotation.</title>
        <authorList>
            <consortium name="The Broad Institute Genomics Platform"/>
            <consortium name="The Broad Institute Genome Sequencing Center for Infectious Disease"/>
            <person name="Wu L."/>
            <person name="Ma J."/>
        </authorList>
    </citation>
    <scope>NUCLEOTIDE SEQUENCE [LARGE SCALE GENOMIC DNA]</scope>
    <source>
        <strain evidence="2">JCM 12165</strain>
    </source>
</reference>
<evidence type="ECO:0000313" key="1">
    <source>
        <dbReference type="EMBL" id="MFC4735360.1"/>
    </source>
</evidence>
<sequence>MSSYSDKEKHIIESFQQDELMMAHVFAQWCVNNELDPAHVYKEAYGTADSDVLKQAIALTVSKEEAGEIATSTLLNVLSLYNNDALAERVVHYDKEKGPKKT</sequence>
<comment type="caution">
    <text evidence="1">The sequence shown here is derived from an EMBL/GenBank/DDBJ whole genome shotgun (WGS) entry which is preliminary data.</text>
</comment>
<proteinExistence type="predicted"/>
<protein>
    <submittedName>
        <fullName evidence="1">Uncharacterized protein</fullName>
    </submittedName>
</protein>